<feature type="region of interest" description="Disordered" evidence="1">
    <location>
        <begin position="45"/>
        <end position="84"/>
    </location>
</feature>
<gene>
    <name evidence="2" type="primary">30</name>
    <name evidence="2" type="ORF">B22_30</name>
</gene>
<dbReference type="OrthoDB" id="20555at10239"/>
<dbReference type="EMBL" id="KX620750">
    <property type="protein sequence ID" value="AOT24382.1"/>
    <property type="molecule type" value="Genomic_DNA"/>
</dbReference>
<evidence type="ECO:0000313" key="3">
    <source>
        <dbReference type="Proteomes" id="UP000221125"/>
    </source>
</evidence>
<proteinExistence type="predicted"/>
<dbReference type="KEGG" id="vg:40072434"/>
<evidence type="ECO:0000256" key="1">
    <source>
        <dbReference type="SAM" id="MobiDB-lite"/>
    </source>
</evidence>
<dbReference type="GeneID" id="40072434"/>
<protein>
    <submittedName>
        <fullName evidence="2">Uncharacterized protein</fullName>
    </submittedName>
</protein>
<evidence type="ECO:0000313" key="2">
    <source>
        <dbReference type="EMBL" id="AOT24382.1"/>
    </source>
</evidence>
<accession>A0A1D8ETL2</accession>
<dbReference type="RefSeq" id="YP_009596833.1">
    <property type="nucleotide sequence ID" value="NC_041891.1"/>
</dbReference>
<reference evidence="2 3" key="1">
    <citation type="submission" date="2016-07" db="EMBL/GenBank/DDBJ databases">
        <authorList>
            <person name="Modlin R.L."/>
            <person name="Cheng L.S."/>
            <person name="Marinelli L.J."/>
            <person name="Grosset N."/>
            <person name="Gautier M."/>
            <person name="Fitz-Gibbon S."/>
            <person name="Pellegrini M."/>
            <person name="Bowman C.A."/>
            <person name="Russell D.A."/>
            <person name="Jacobs-Sera D."/>
            <person name="Hatfull G.F."/>
        </authorList>
    </citation>
    <scope>NUCLEOTIDE SEQUENCE [LARGE SCALE GENOMIC DNA]</scope>
</reference>
<organism evidence="2 3">
    <name type="scientific">Propionibacterium phage B22</name>
    <dbReference type="NCBI Taxonomy" id="1897532"/>
    <lineage>
        <taxon>Viruses</taxon>
        <taxon>Duplodnaviria</taxon>
        <taxon>Heunggongvirae</taxon>
        <taxon>Uroviricota</taxon>
        <taxon>Caudoviricetes</taxon>
        <taxon>Doucettevirus</taxon>
        <taxon>Doucettevirus B22</taxon>
    </lineage>
</organism>
<name>A0A1D8ETL2_9CAUD</name>
<keyword evidence="3" id="KW-1185">Reference proteome</keyword>
<dbReference type="Proteomes" id="UP000221125">
    <property type="component" value="Segment"/>
</dbReference>
<sequence>MLWTACEPTNQGTRMTHTMRRKALVPIALLASLCLAGALTACDPQTSGSSSSASKTPKAAKTPTATKTPTASATPTPVEATTTGLTMTGATSGCGTYARDALGKQYPSLKIKVHSTVDSVAALNKTDDLWNVNIGADVGSAKYTVHCDVTGTDQAPVVSNFQAW</sequence>